<dbReference type="GO" id="GO:0070286">
    <property type="term" value="P:axonemal dynein complex assembly"/>
    <property type="evidence" value="ECO:0007669"/>
    <property type="project" value="InterPro"/>
</dbReference>
<evidence type="ECO:0000256" key="4">
    <source>
        <dbReference type="ARBA" id="ARBA00024190"/>
    </source>
</evidence>
<evidence type="ECO:0000259" key="8">
    <source>
        <dbReference type="Pfam" id="PF14737"/>
    </source>
</evidence>
<accession>A0AAY4BYC4</accession>
<evidence type="ECO:0000256" key="6">
    <source>
        <dbReference type="ARBA" id="ARBA00025165"/>
    </source>
</evidence>
<evidence type="ECO:0000313" key="10">
    <source>
        <dbReference type="Ensembl" id="ENSDCDP00010025920.1"/>
    </source>
</evidence>
<dbReference type="PANTHER" id="PTHR22118:SF14">
    <property type="entry name" value="DYNEIN AXONEMAL ASSEMBLY FACTOR 3"/>
    <property type="match status" value="1"/>
</dbReference>
<comment type="subcellular location">
    <subcellularLocation>
        <location evidence="4">Dynein axonemal particle</location>
    </subcellularLocation>
</comment>
<evidence type="ECO:0000259" key="9">
    <source>
        <dbReference type="Pfam" id="PF14740"/>
    </source>
</evidence>
<evidence type="ECO:0000313" key="11">
    <source>
        <dbReference type="Proteomes" id="UP000694580"/>
    </source>
</evidence>
<keyword evidence="11" id="KW-1185">Reference proteome</keyword>
<dbReference type="Pfam" id="PF14737">
    <property type="entry name" value="DUF4470"/>
    <property type="match status" value="1"/>
</dbReference>
<dbReference type="Pfam" id="PF14740">
    <property type="entry name" value="DUF4471"/>
    <property type="match status" value="1"/>
</dbReference>
<dbReference type="GO" id="GO:0120293">
    <property type="term" value="C:dynein axonemal particle"/>
    <property type="evidence" value="ECO:0007669"/>
    <property type="project" value="UniProtKB-SubCell"/>
</dbReference>
<dbReference type="PANTHER" id="PTHR22118">
    <property type="entry name" value="DYNEIN ASSEMBLY FACTOR 3, AXONEMAL"/>
    <property type="match status" value="1"/>
</dbReference>
<dbReference type="InterPro" id="IPR039304">
    <property type="entry name" value="DNAAF3"/>
</dbReference>
<evidence type="ECO:0000256" key="5">
    <source>
        <dbReference type="ARBA" id="ARBA00024431"/>
    </source>
</evidence>
<evidence type="ECO:0000256" key="3">
    <source>
        <dbReference type="ARBA" id="ARBA00022794"/>
    </source>
</evidence>
<feature type="domain" description="DUF4470" evidence="8">
    <location>
        <begin position="84"/>
        <end position="179"/>
    </location>
</feature>
<comment type="similarity">
    <text evidence="1">Belongs to the DNAAF3 family.</text>
</comment>
<dbReference type="Proteomes" id="UP000694580">
    <property type="component" value="Chromosome 2"/>
</dbReference>
<dbReference type="InterPro" id="IPR028235">
    <property type="entry name" value="DNAAF3_C"/>
</dbReference>
<feature type="region of interest" description="Disordered" evidence="7">
    <location>
        <begin position="378"/>
        <end position="437"/>
    </location>
</feature>
<evidence type="ECO:0000256" key="7">
    <source>
        <dbReference type="SAM" id="MobiDB-lite"/>
    </source>
</evidence>
<dbReference type="InterPro" id="IPR027974">
    <property type="entry name" value="DUF4470"/>
</dbReference>
<keyword evidence="3" id="KW-0970">Cilium biogenesis/degradation</keyword>
<name>A0AAY4BYC4_9TELE</name>
<protein>
    <recommendedName>
        <fullName evidence="5">Dynein axonemal assembly factor 3</fullName>
    </recommendedName>
</protein>
<dbReference type="AlphaFoldDB" id="A0AAY4BYC4"/>
<keyword evidence="2" id="KW-0963">Cytoplasm</keyword>
<evidence type="ECO:0000256" key="1">
    <source>
        <dbReference type="ARBA" id="ARBA00010449"/>
    </source>
</evidence>
<reference evidence="10 11" key="1">
    <citation type="submission" date="2020-06" db="EMBL/GenBank/DDBJ databases">
        <authorList>
            <consortium name="Wellcome Sanger Institute Data Sharing"/>
        </authorList>
    </citation>
    <scope>NUCLEOTIDE SEQUENCE [LARGE SCALE GENOMIC DNA]</scope>
</reference>
<proteinExistence type="inferred from homology"/>
<sequence length="552" mass="62194">MHFGSLYETRCLIVEETFKALPTLKSALMLMEYYHNTHTLNLICPPGLVGCHQCTCNTAFRNLLLCECRMCAGRTSEGLGCVTWWGFSPARDLLNAAEPVRWEGEVNVLLIGSSDPRHILKTIADLKSKNTLHVWVIENSMEVIARQLLLLFLSLTPPGTMGLHEKVEVFLEVFGNSEIRCQTEECIKLAASHLTLSVTDSLDTHIHPCLDTSLLKFKERDQLVWIFQQWLHPPSNSPSMNKAWDSRVRQYLGTRYDSRHGCYNWDLAMKLHQKGCGVINKHQYDKWRDGGVAFEMREGLYQKANPSLLSSRAIFHRGDRMALKGYWGDIVTGPYICFGIETDDKELRKKQNGIHVKTAQDISFANIQGLFQSLTCRWSSRPGSPQESDESASSKQSNQTSGCLSLLDSSANSETQETDSHEDIRTANESPESQSKSEKLLHQELMNVSGVQVSFLPMDSLSKLSEKEKYSGFFHIIYCSASMVAHLQPTLKQIAAPEAVLVVELAKYLLDLSKEQEAGFAERVTEIAKEAGFILAQEDQNNVHAIFNLQKQ</sequence>
<evidence type="ECO:0000256" key="2">
    <source>
        <dbReference type="ARBA" id="ARBA00022490"/>
    </source>
</evidence>
<comment type="function">
    <text evidence="6">Required for the assembly of axonemal inner and outer dynein arms. Involved in preassembly of dyneins into complexes before their transport into cilia.</text>
</comment>
<reference evidence="10" key="3">
    <citation type="submission" date="2025-09" db="UniProtKB">
        <authorList>
            <consortium name="Ensembl"/>
        </authorList>
    </citation>
    <scope>IDENTIFICATION</scope>
</reference>
<organism evidence="10 11">
    <name type="scientific">Denticeps clupeoides</name>
    <name type="common">denticle herring</name>
    <dbReference type="NCBI Taxonomy" id="299321"/>
    <lineage>
        <taxon>Eukaryota</taxon>
        <taxon>Metazoa</taxon>
        <taxon>Chordata</taxon>
        <taxon>Craniata</taxon>
        <taxon>Vertebrata</taxon>
        <taxon>Euteleostomi</taxon>
        <taxon>Actinopterygii</taxon>
        <taxon>Neopterygii</taxon>
        <taxon>Teleostei</taxon>
        <taxon>Clupei</taxon>
        <taxon>Clupeiformes</taxon>
        <taxon>Denticipitoidei</taxon>
        <taxon>Denticipitidae</taxon>
        <taxon>Denticeps</taxon>
    </lineage>
</organism>
<dbReference type="GeneTree" id="ENSGT00390000002069"/>
<dbReference type="Ensembl" id="ENSDCDT00010032043.1">
    <property type="protein sequence ID" value="ENSDCDP00010025920.1"/>
    <property type="gene ID" value="ENSDCDG00010016389.1"/>
</dbReference>
<dbReference type="GO" id="GO:0044458">
    <property type="term" value="P:motile cilium assembly"/>
    <property type="evidence" value="ECO:0007669"/>
    <property type="project" value="TreeGrafter"/>
</dbReference>
<reference evidence="10" key="2">
    <citation type="submission" date="2025-08" db="UniProtKB">
        <authorList>
            <consortium name="Ensembl"/>
        </authorList>
    </citation>
    <scope>IDENTIFICATION</scope>
</reference>
<feature type="compositionally biased region" description="Polar residues" evidence="7">
    <location>
        <begin position="378"/>
        <end position="415"/>
    </location>
</feature>
<feature type="domain" description="Dynein assembly factor 3 C-terminal" evidence="9">
    <location>
        <begin position="210"/>
        <end position="534"/>
    </location>
</feature>
<gene>
    <name evidence="10" type="primary">dnaaf3</name>
</gene>
<dbReference type="CTD" id="100536527"/>